<name>A0A6B0U029_IXORI</name>
<protein>
    <submittedName>
        <fullName evidence="1">Uncharacterized protein</fullName>
    </submittedName>
</protein>
<organism evidence="1">
    <name type="scientific">Ixodes ricinus</name>
    <name type="common">Common tick</name>
    <name type="synonym">Acarus ricinus</name>
    <dbReference type="NCBI Taxonomy" id="34613"/>
    <lineage>
        <taxon>Eukaryota</taxon>
        <taxon>Metazoa</taxon>
        <taxon>Ecdysozoa</taxon>
        <taxon>Arthropoda</taxon>
        <taxon>Chelicerata</taxon>
        <taxon>Arachnida</taxon>
        <taxon>Acari</taxon>
        <taxon>Parasitiformes</taxon>
        <taxon>Ixodida</taxon>
        <taxon>Ixodoidea</taxon>
        <taxon>Ixodidae</taxon>
        <taxon>Ixodinae</taxon>
        <taxon>Ixodes</taxon>
    </lineage>
</organism>
<dbReference type="AlphaFoldDB" id="A0A6B0U029"/>
<evidence type="ECO:0000313" key="1">
    <source>
        <dbReference type="EMBL" id="MXU82547.1"/>
    </source>
</evidence>
<reference evidence="1" key="1">
    <citation type="submission" date="2019-12" db="EMBL/GenBank/DDBJ databases">
        <title>An insight into the sialome of adult female Ixodes ricinus ticks feeding for 6 days.</title>
        <authorList>
            <person name="Perner J."/>
            <person name="Ribeiro J.M.C."/>
        </authorList>
    </citation>
    <scope>NUCLEOTIDE SEQUENCE</scope>
    <source>
        <strain evidence="1">Semi-engorged</strain>
        <tissue evidence="1">Salivary glands</tissue>
    </source>
</reference>
<accession>A0A6B0U029</accession>
<proteinExistence type="predicted"/>
<sequence>MPLSQSWGILPIFSRGNALTSGVGLVYVTIVRCRTVMQFEGAMEFVISCRLAMHKFLSFNFIHGAQSQL</sequence>
<dbReference type="EMBL" id="GIFC01000464">
    <property type="protein sequence ID" value="MXU82547.1"/>
    <property type="molecule type" value="Transcribed_RNA"/>
</dbReference>